<feature type="domain" description="Chemotaxis methyl-accepting receptor HlyB-like 4HB MCP" evidence="2">
    <location>
        <begin position="1"/>
        <end position="141"/>
    </location>
</feature>
<proteinExistence type="predicted"/>
<name>A0ABT7VW52_9GAMM</name>
<keyword evidence="4" id="KW-1185">Reference proteome</keyword>
<feature type="non-terminal residue" evidence="3">
    <location>
        <position position="381"/>
    </location>
</feature>
<evidence type="ECO:0000256" key="1">
    <source>
        <dbReference type="SAM" id="Phobius"/>
    </source>
</evidence>
<dbReference type="Gene3D" id="1.20.120.1530">
    <property type="match status" value="1"/>
</dbReference>
<reference evidence="3" key="1">
    <citation type="submission" date="2023-06" db="EMBL/GenBank/DDBJ databases">
        <title>Uncultivated large filamentous bacteria from sulfidic sediments reveal new species and different genomic features in energy metabolism and defense.</title>
        <authorList>
            <person name="Fonseca A."/>
        </authorList>
    </citation>
    <scope>NUCLEOTIDE SEQUENCE</scope>
    <source>
        <strain evidence="3">HSG4</strain>
    </source>
</reference>
<comment type="caution">
    <text evidence="3">The sequence shown here is derived from an EMBL/GenBank/DDBJ whole genome shotgun (WGS) entry which is preliminary data.</text>
</comment>
<dbReference type="InterPro" id="IPR024478">
    <property type="entry name" value="HlyB_4HB_MCP"/>
</dbReference>
<feature type="transmembrane region" description="Helical" evidence="1">
    <location>
        <begin position="150"/>
        <end position="171"/>
    </location>
</feature>
<keyword evidence="1" id="KW-0472">Membrane</keyword>
<gene>
    <name evidence="3" type="ORF">QUF54_10565</name>
</gene>
<sequence>MYNHPLTVTRSVLLANVNLIKMHRSMKDIIFAKNQEDVKTAYSLVSAYEKEVYKQFNIVQERILGENGSVLAQETIQTFKKWAPIRKEIISLIKLGKNKEAIRVAENKSAAHLKVLEGKMTALKIYAADKASDMYENAQNTRNHIIMMDLIILLIVIAVGILLSLFISIGISRSVLFINEIADKMVIGKITETVSDKHTINKVTANKDEIGDIGRAFYAVAISFKQVIDDIVAVSQGLAKADLQVMPKANYQGDFTQIREALEMALPAQRKIVEDIIQVSKGLSEGNLAVKPQVEYEGDFIPVKTTLEKTLLDLQQVITDIVQVSQGLALGEQRIMRAEYKGDFIQIREAIEKAANKMAETTTLNRTQNWLKSGQTQLNEI</sequence>
<evidence type="ECO:0000259" key="2">
    <source>
        <dbReference type="Pfam" id="PF12729"/>
    </source>
</evidence>
<keyword evidence="1" id="KW-0812">Transmembrane</keyword>
<dbReference type="EMBL" id="JAUCGM010000869">
    <property type="protein sequence ID" value="MDM8563783.1"/>
    <property type="molecule type" value="Genomic_DNA"/>
</dbReference>
<dbReference type="Pfam" id="PF12729">
    <property type="entry name" value="4HB_MCP_1"/>
    <property type="match status" value="1"/>
</dbReference>
<dbReference type="Proteomes" id="UP001171945">
    <property type="component" value="Unassembled WGS sequence"/>
</dbReference>
<evidence type="ECO:0000313" key="4">
    <source>
        <dbReference type="Proteomes" id="UP001171945"/>
    </source>
</evidence>
<keyword evidence="1" id="KW-1133">Transmembrane helix</keyword>
<accession>A0ABT7VW52</accession>
<protein>
    <submittedName>
        <fullName evidence="3">MCP four helix bundle domain-containing protein</fullName>
    </submittedName>
</protein>
<organism evidence="3 4">
    <name type="scientific">Candidatus Marithioploca araucensis</name>
    <dbReference type="NCBI Taxonomy" id="70273"/>
    <lineage>
        <taxon>Bacteria</taxon>
        <taxon>Pseudomonadati</taxon>
        <taxon>Pseudomonadota</taxon>
        <taxon>Gammaproteobacteria</taxon>
        <taxon>Thiotrichales</taxon>
        <taxon>Thiotrichaceae</taxon>
        <taxon>Candidatus Marithioploca</taxon>
    </lineage>
</organism>
<evidence type="ECO:0000313" key="3">
    <source>
        <dbReference type="EMBL" id="MDM8563783.1"/>
    </source>
</evidence>